<organism evidence="6 7">
    <name type="scientific">Mycetocola zhujimingii</name>
    <dbReference type="NCBI Taxonomy" id="2079792"/>
    <lineage>
        <taxon>Bacteria</taxon>
        <taxon>Bacillati</taxon>
        <taxon>Actinomycetota</taxon>
        <taxon>Actinomycetes</taxon>
        <taxon>Micrococcales</taxon>
        <taxon>Microbacteriaceae</taxon>
        <taxon>Mycetocola</taxon>
    </lineage>
</organism>
<evidence type="ECO:0000259" key="5">
    <source>
        <dbReference type="PROSITE" id="PS50977"/>
    </source>
</evidence>
<dbReference type="PROSITE" id="PS50977">
    <property type="entry name" value="HTH_TETR_2"/>
    <property type="match status" value="1"/>
</dbReference>
<dbReference type="PANTHER" id="PTHR30055">
    <property type="entry name" value="HTH-TYPE TRANSCRIPTIONAL REGULATOR RUTR"/>
    <property type="match status" value="1"/>
</dbReference>
<protein>
    <submittedName>
        <fullName evidence="6">TetR/AcrR family transcriptional regulator</fullName>
    </submittedName>
</protein>
<feature type="DNA-binding region" description="H-T-H motif" evidence="4">
    <location>
        <begin position="33"/>
        <end position="52"/>
    </location>
</feature>
<dbReference type="Proteomes" id="UP000244962">
    <property type="component" value="Unassembled WGS sequence"/>
</dbReference>
<name>A0A2U1TFY6_9MICO</name>
<dbReference type="OrthoDB" id="3173376at2"/>
<dbReference type="GO" id="GO:0003700">
    <property type="term" value="F:DNA-binding transcription factor activity"/>
    <property type="evidence" value="ECO:0007669"/>
    <property type="project" value="TreeGrafter"/>
</dbReference>
<dbReference type="InterPro" id="IPR001647">
    <property type="entry name" value="HTH_TetR"/>
</dbReference>
<evidence type="ECO:0000256" key="3">
    <source>
        <dbReference type="ARBA" id="ARBA00023163"/>
    </source>
</evidence>
<comment type="caution">
    <text evidence="6">The sequence shown here is derived from an EMBL/GenBank/DDBJ whole genome shotgun (WGS) entry which is preliminary data.</text>
</comment>
<keyword evidence="2 4" id="KW-0238">DNA-binding</keyword>
<dbReference type="Pfam" id="PF13305">
    <property type="entry name" value="TetR_C_33"/>
    <property type="match status" value="1"/>
</dbReference>
<reference evidence="7" key="1">
    <citation type="submission" date="2018-04" db="EMBL/GenBank/DDBJ databases">
        <authorList>
            <person name="Liu S."/>
            <person name="Wang Z."/>
            <person name="Li J."/>
        </authorList>
    </citation>
    <scope>NUCLEOTIDE SEQUENCE [LARGE SCALE GENOMIC DNA]</scope>
    <source>
        <strain evidence="7">622</strain>
    </source>
</reference>
<dbReference type="RefSeq" id="WP_108390829.1">
    <property type="nucleotide sequence ID" value="NZ_CP026949.1"/>
</dbReference>
<dbReference type="InterPro" id="IPR036271">
    <property type="entry name" value="Tet_transcr_reg_TetR-rel_C_sf"/>
</dbReference>
<feature type="domain" description="HTH tetR-type" evidence="5">
    <location>
        <begin position="10"/>
        <end position="70"/>
    </location>
</feature>
<dbReference type="KEGG" id="myl:C3E77_06190"/>
<evidence type="ECO:0000313" key="7">
    <source>
        <dbReference type="Proteomes" id="UP000244962"/>
    </source>
</evidence>
<dbReference type="Pfam" id="PF00440">
    <property type="entry name" value="TetR_N"/>
    <property type="match status" value="1"/>
</dbReference>
<dbReference type="InterPro" id="IPR050109">
    <property type="entry name" value="HTH-type_TetR-like_transc_reg"/>
</dbReference>
<dbReference type="InterPro" id="IPR009057">
    <property type="entry name" value="Homeodomain-like_sf"/>
</dbReference>
<dbReference type="InterPro" id="IPR025996">
    <property type="entry name" value="MT1864/Rv1816-like_C"/>
</dbReference>
<accession>A0A2U1TFY6</accession>
<dbReference type="EMBL" id="QEFB01000001">
    <property type="protein sequence ID" value="PWC07794.1"/>
    <property type="molecule type" value="Genomic_DNA"/>
</dbReference>
<dbReference type="Gene3D" id="1.10.357.10">
    <property type="entry name" value="Tetracycline Repressor, domain 2"/>
    <property type="match status" value="1"/>
</dbReference>
<dbReference type="PRINTS" id="PR00455">
    <property type="entry name" value="HTHTETR"/>
</dbReference>
<dbReference type="SUPFAM" id="SSF48498">
    <property type="entry name" value="Tetracyclin repressor-like, C-terminal domain"/>
    <property type="match status" value="1"/>
</dbReference>
<keyword evidence="3" id="KW-0804">Transcription</keyword>
<keyword evidence="1" id="KW-0805">Transcription regulation</keyword>
<proteinExistence type="predicted"/>
<dbReference type="AlphaFoldDB" id="A0A2U1TFY6"/>
<sequence>MVTERPYHHGDLRQAVIDAAVEVISENGPAAVSLRDLARKIGVSHAAPAHHFGDKEGLFTAVATEGYTRLTDALGRVEPATDLVELSVAYVRFAVDHEAYFEVMFRPDLLRNDDPDLVKARNRSRSALFRGVASLPPERRGGDTILTNVSAWAFVHGFATLWLQGALPKEMGATVDDAVRVSASFLFGRVGH</sequence>
<evidence type="ECO:0000256" key="1">
    <source>
        <dbReference type="ARBA" id="ARBA00023015"/>
    </source>
</evidence>
<dbReference type="PANTHER" id="PTHR30055:SF220">
    <property type="entry name" value="TETR-FAMILY REGULATORY PROTEIN"/>
    <property type="match status" value="1"/>
</dbReference>
<evidence type="ECO:0000313" key="6">
    <source>
        <dbReference type="EMBL" id="PWC07794.1"/>
    </source>
</evidence>
<dbReference type="SUPFAM" id="SSF46689">
    <property type="entry name" value="Homeodomain-like"/>
    <property type="match status" value="1"/>
</dbReference>
<dbReference type="GO" id="GO:0000976">
    <property type="term" value="F:transcription cis-regulatory region binding"/>
    <property type="evidence" value="ECO:0007669"/>
    <property type="project" value="TreeGrafter"/>
</dbReference>
<evidence type="ECO:0000256" key="4">
    <source>
        <dbReference type="PROSITE-ProRule" id="PRU00335"/>
    </source>
</evidence>
<evidence type="ECO:0000256" key="2">
    <source>
        <dbReference type="ARBA" id="ARBA00023125"/>
    </source>
</evidence>
<keyword evidence="7" id="KW-1185">Reference proteome</keyword>
<gene>
    <name evidence="6" type="ORF">DF223_00010</name>
</gene>